<gene>
    <name evidence="2" type="ORF">AVDCRST_MAG56-6529</name>
</gene>
<evidence type="ECO:0000313" key="2">
    <source>
        <dbReference type="EMBL" id="CAA9314314.1"/>
    </source>
</evidence>
<dbReference type="EMBL" id="CADCTQ010000537">
    <property type="protein sequence ID" value="CAA9314314.1"/>
    <property type="molecule type" value="Genomic_DNA"/>
</dbReference>
<organism evidence="2">
    <name type="scientific">uncultured Cytophagales bacterium</name>
    <dbReference type="NCBI Taxonomy" id="158755"/>
    <lineage>
        <taxon>Bacteria</taxon>
        <taxon>Pseudomonadati</taxon>
        <taxon>Bacteroidota</taxon>
        <taxon>Sphingobacteriia</taxon>
        <taxon>Sphingobacteriales</taxon>
        <taxon>environmental samples</taxon>
    </lineage>
</organism>
<sequence length="440" mass="43760">MVIVPPPLRTGSLKVMESGALTPTPVAPLAGERAVTAGAVASATVKAHVAASAMPAKGMPARSVKVPAGICTERVAPEGRLPGRMLTRLPLTVTAVPVTATVCRGVVPAKRVMLPAPFPTGSLKVSTSSAFAATPAAPLAGDRVLITGAASASKRHGEDPLLPVVPAKALPLSSVKAVAGTVTATAAPAGKSAGVMVTVLLRPPGTTTAAPPTGKVWLVPPWVMVMLPLPLRTGSENVSTRSVPSPTPVAPSAGERAVTTGTVASATEKAQVPASAMPAKGRSVRSVKAPAGSCTERVVPEGRPAGGVMTTVLPLMLTAPLVTPMVTTAVAPSKRVMLPVPLRTGSEKVSCNAEPTGTLRLPLSGRKAVTAGAALVVKRQSAGLVGPGSGMPAASLTTPASRVMLTCAPAGSGVAGVSVSWLPCTRTEGSVTATGWSVPL</sequence>
<feature type="region of interest" description="Disordered" evidence="1">
    <location>
        <begin position="268"/>
        <end position="288"/>
    </location>
</feature>
<name>A0A6J4KV78_9SPHI</name>
<proteinExistence type="predicted"/>
<accession>A0A6J4KV78</accession>
<dbReference type="AlphaFoldDB" id="A0A6J4KV78"/>
<reference evidence="2" key="1">
    <citation type="submission" date="2020-02" db="EMBL/GenBank/DDBJ databases">
        <authorList>
            <person name="Meier V. D."/>
        </authorList>
    </citation>
    <scope>NUCLEOTIDE SEQUENCE</scope>
    <source>
        <strain evidence="2">AVDCRST_MAG56</strain>
    </source>
</reference>
<protein>
    <submittedName>
        <fullName evidence="2">Uncharacterized protein</fullName>
    </submittedName>
</protein>
<feature type="region of interest" description="Disordered" evidence="1">
    <location>
        <begin position="235"/>
        <end position="256"/>
    </location>
</feature>
<evidence type="ECO:0000256" key="1">
    <source>
        <dbReference type="SAM" id="MobiDB-lite"/>
    </source>
</evidence>